<feature type="transmembrane region" description="Helical" evidence="1">
    <location>
        <begin position="70"/>
        <end position="89"/>
    </location>
</feature>
<evidence type="ECO:0000313" key="3">
    <source>
        <dbReference type="EMBL" id="PIT49792.1"/>
    </source>
</evidence>
<reference evidence="2 4" key="1">
    <citation type="journal article" date="2017" name="MBio">
        <title>Type VI secretion-mediated competition in the bee gut microbiome.</title>
        <authorList>
            <person name="Steele M.I."/>
            <person name="Kwong W.K."/>
            <person name="Powell J.E."/>
            <person name="Whiteley M."/>
            <person name="Moran N.A."/>
        </authorList>
    </citation>
    <scope>NUCLEOTIDE SEQUENCE [LARGE SCALE GENOMIC DNA]</scope>
    <source>
        <strain evidence="2 4">Ruf1-X</strain>
    </source>
</reference>
<comment type="caution">
    <text evidence="2">The sequence shown here is derived from an EMBL/GenBank/DDBJ whole genome shotgun (WGS) entry which is preliminary data.</text>
</comment>
<organism evidence="2 4">
    <name type="scientific">Snodgrassella alvi</name>
    <dbReference type="NCBI Taxonomy" id="1196083"/>
    <lineage>
        <taxon>Bacteria</taxon>
        <taxon>Pseudomonadati</taxon>
        <taxon>Pseudomonadota</taxon>
        <taxon>Betaproteobacteria</taxon>
        <taxon>Neisseriales</taxon>
        <taxon>Neisseriaceae</taxon>
        <taxon>Snodgrassella</taxon>
    </lineage>
</organism>
<dbReference type="EMBL" id="MEIP01000006">
    <property type="protein sequence ID" value="PIT49642.1"/>
    <property type="molecule type" value="Genomic_DNA"/>
</dbReference>
<accession>A0A2N9XMT7</accession>
<dbReference type="EMBL" id="MEIP01000005">
    <property type="protein sequence ID" value="PIT49792.1"/>
    <property type="molecule type" value="Genomic_DNA"/>
</dbReference>
<keyword evidence="1" id="KW-0472">Membrane</keyword>
<name>A0A2N9XMT7_9NEIS</name>
<evidence type="ECO:0000313" key="2">
    <source>
        <dbReference type="EMBL" id="PIT49642.1"/>
    </source>
</evidence>
<proteinExistence type="predicted"/>
<evidence type="ECO:0000313" key="4">
    <source>
        <dbReference type="Proteomes" id="UP000229970"/>
    </source>
</evidence>
<dbReference type="RefSeq" id="WP_051608343.1">
    <property type="nucleotide sequence ID" value="NZ_MEIP01000005.1"/>
</dbReference>
<dbReference type="Proteomes" id="UP000229970">
    <property type="component" value="Unassembled WGS sequence"/>
</dbReference>
<sequence length="93" mass="10528">MGVQVGNICFKNQQEADNYVYSQAVPHFTAQGVISPVYNKNAKSWTYQGETIHANLPECSQVENFIEGQLIGWIFVLLIVSAYKFKVILRMLS</sequence>
<dbReference type="AlphaFoldDB" id="A0A2N9XMT7"/>
<protein>
    <submittedName>
        <fullName evidence="2">Uncharacterized protein</fullName>
    </submittedName>
</protein>
<gene>
    <name evidence="3" type="ORF">BHC46_01305</name>
    <name evidence="2" type="ORF">BHC46_01340</name>
</gene>
<keyword evidence="1" id="KW-0812">Transmembrane</keyword>
<evidence type="ECO:0000256" key="1">
    <source>
        <dbReference type="SAM" id="Phobius"/>
    </source>
</evidence>
<keyword evidence="1" id="KW-1133">Transmembrane helix</keyword>